<evidence type="ECO:0000313" key="2">
    <source>
        <dbReference type="EMBL" id="RVT91209.1"/>
    </source>
</evidence>
<dbReference type="OrthoDB" id="63584at2"/>
<reference evidence="2 3" key="1">
    <citation type="submission" date="2019-01" db="EMBL/GenBank/DDBJ databases">
        <authorList>
            <person name="Chen W.-M."/>
        </authorList>
    </citation>
    <scope>NUCLEOTIDE SEQUENCE [LARGE SCALE GENOMIC DNA]</scope>
    <source>
        <strain evidence="2 3">CCP-7</strain>
    </source>
</reference>
<dbReference type="EMBL" id="SACN01000002">
    <property type="protein sequence ID" value="RVT91209.1"/>
    <property type="molecule type" value="Genomic_DNA"/>
</dbReference>
<comment type="caution">
    <text evidence="2">The sequence shown here is derived from an EMBL/GenBank/DDBJ whole genome shotgun (WGS) entry which is preliminary data.</text>
</comment>
<protein>
    <submittedName>
        <fullName evidence="2">SDR family NAD(P)-dependent oxidoreductase</fullName>
    </submittedName>
</protein>
<dbReference type="PRINTS" id="PR00081">
    <property type="entry name" value="GDHRDH"/>
</dbReference>
<dbReference type="SUPFAM" id="SSF51735">
    <property type="entry name" value="NAD(P)-binding Rossmann-fold domains"/>
    <property type="match status" value="1"/>
</dbReference>
<keyword evidence="3" id="KW-1185">Reference proteome</keyword>
<dbReference type="InterPro" id="IPR002347">
    <property type="entry name" value="SDR_fam"/>
</dbReference>
<sequence length="294" mass="31226">MRAETDAKLPAKQMRSRTMTDTNPTLLAGQVALVLGASRSIGRGIAIELGAAGAYVIAVSRTTGASEGARGGSSQETIDMIRDLGGDGEAIACDCADYDAVGRLIDDIRTRHGRIDILINSVFLAGEFFPSIGQRIWETSADLFEQVVTIPTRAAYAAIRHATPLLADSAKAGRAGLIVNISGRAGTAYRYNVAYGVGKAAIERLTRDAALDLRELGVTIASIWPNGHALPGQPPETPRYTGRAIAHLAASPDRAALSGQHRWSAELGADHGFSDEFGHFHPVPPLIDEYSLER</sequence>
<name>A0A437M0H4_9SPHN</name>
<dbReference type="InterPro" id="IPR020904">
    <property type="entry name" value="Sc_DH/Rdtase_CS"/>
</dbReference>
<evidence type="ECO:0000256" key="1">
    <source>
        <dbReference type="RuleBase" id="RU000363"/>
    </source>
</evidence>
<dbReference type="PANTHER" id="PTHR44147:SF2">
    <property type="entry name" value="DEHYDROGENASE_REDUCTASE SDR FAMILY MEMBER 1"/>
    <property type="match status" value="1"/>
</dbReference>
<proteinExistence type="inferred from homology"/>
<organism evidence="2 3">
    <name type="scientific">Sphingomonas crocodyli</name>
    <dbReference type="NCBI Taxonomy" id="1979270"/>
    <lineage>
        <taxon>Bacteria</taxon>
        <taxon>Pseudomonadati</taxon>
        <taxon>Pseudomonadota</taxon>
        <taxon>Alphaproteobacteria</taxon>
        <taxon>Sphingomonadales</taxon>
        <taxon>Sphingomonadaceae</taxon>
        <taxon>Sphingomonas</taxon>
    </lineage>
</organism>
<dbReference type="PROSITE" id="PS00061">
    <property type="entry name" value="ADH_SHORT"/>
    <property type="match status" value="1"/>
</dbReference>
<dbReference type="Gene3D" id="3.40.50.720">
    <property type="entry name" value="NAD(P)-binding Rossmann-like Domain"/>
    <property type="match status" value="1"/>
</dbReference>
<dbReference type="Pfam" id="PF00106">
    <property type="entry name" value="adh_short"/>
    <property type="match status" value="1"/>
</dbReference>
<dbReference type="AlphaFoldDB" id="A0A437M0H4"/>
<dbReference type="PRINTS" id="PR00080">
    <property type="entry name" value="SDRFAMILY"/>
</dbReference>
<dbReference type="InterPro" id="IPR036291">
    <property type="entry name" value="NAD(P)-bd_dom_sf"/>
</dbReference>
<accession>A0A437M0H4</accession>
<dbReference type="Proteomes" id="UP000282971">
    <property type="component" value="Unassembled WGS sequence"/>
</dbReference>
<evidence type="ECO:0000313" key="3">
    <source>
        <dbReference type="Proteomes" id="UP000282971"/>
    </source>
</evidence>
<gene>
    <name evidence="2" type="ORF">EOD43_17000</name>
</gene>
<dbReference type="PANTHER" id="PTHR44147">
    <property type="entry name" value="DEHYDROGENASE/REDUCTASE SDR FAMILY MEMBER 1"/>
    <property type="match status" value="1"/>
</dbReference>
<comment type="similarity">
    <text evidence="1">Belongs to the short-chain dehydrogenases/reductases (SDR) family.</text>
</comment>